<dbReference type="PROSITE" id="PS51318">
    <property type="entry name" value="TAT"/>
    <property type="match status" value="1"/>
</dbReference>
<dbReference type="Proteomes" id="UP000198531">
    <property type="component" value="Unassembled WGS sequence"/>
</dbReference>
<reference evidence="3" key="1">
    <citation type="submission" date="2016-10" db="EMBL/GenBank/DDBJ databases">
        <authorList>
            <person name="Varghese N."/>
            <person name="Submissions S."/>
        </authorList>
    </citation>
    <scope>NUCLEOTIDE SEQUENCE [LARGE SCALE GENOMIC DNA]</scope>
    <source>
        <strain evidence="3">CGMCC 1.7736</strain>
    </source>
</reference>
<feature type="compositionally biased region" description="Polar residues" evidence="1">
    <location>
        <begin position="175"/>
        <end position="184"/>
    </location>
</feature>
<evidence type="ECO:0000313" key="2">
    <source>
        <dbReference type="EMBL" id="SFR73793.1"/>
    </source>
</evidence>
<feature type="region of interest" description="Disordered" evidence="1">
    <location>
        <begin position="173"/>
        <end position="261"/>
    </location>
</feature>
<evidence type="ECO:0000313" key="3">
    <source>
        <dbReference type="Proteomes" id="UP000198531"/>
    </source>
</evidence>
<gene>
    <name evidence="2" type="ORF">SAMN04487947_4025</name>
</gene>
<dbReference type="InterPro" id="IPR006311">
    <property type="entry name" value="TAT_signal"/>
</dbReference>
<evidence type="ECO:0000256" key="1">
    <source>
        <dbReference type="SAM" id="MobiDB-lite"/>
    </source>
</evidence>
<feature type="compositionally biased region" description="Polar residues" evidence="1">
    <location>
        <begin position="201"/>
        <end position="219"/>
    </location>
</feature>
<feature type="compositionally biased region" description="Polar residues" evidence="1">
    <location>
        <begin position="247"/>
        <end position="261"/>
    </location>
</feature>
<dbReference type="EMBL" id="FOYT01000006">
    <property type="protein sequence ID" value="SFR73793.1"/>
    <property type="molecule type" value="Genomic_DNA"/>
</dbReference>
<organism evidence="2 3">
    <name type="scientific">Halogeometricum rufum</name>
    <dbReference type="NCBI Taxonomy" id="553469"/>
    <lineage>
        <taxon>Archaea</taxon>
        <taxon>Methanobacteriati</taxon>
        <taxon>Methanobacteriota</taxon>
        <taxon>Stenosarchaea group</taxon>
        <taxon>Halobacteria</taxon>
        <taxon>Halobacteriales</taxon>
        <taxon>Haloferacaceae</taxon>
        <taxon>Halogeometricum</taxon>
    </lineage>
</organism>
<keyword evidence="3" id="KW-1185">Reference proteome</keyword>
<sequence>MPTDESSRPKTDRRTFLTTSGILGVTGLLAGCNAQTGQATTPQTESGGGNGNGAFEDVGRDWLTFGEENDWGMRYNQSTNELEVVHKPFGKASRQNIRIEADENDDKGDIYIDDSVIVKNEVEVSDGGPADPSYTFTNQNDVGLWLEDDGVLGVTTATEPAALFDNGTTRVAGDVTTTGNSPTTVWDGDAGHTPQLPAESVTKSGDGSSTTFALPNPLSTAPRVATVTPTSEDAAGSFWVSEKSESSVEITYSSPPPSGTDNLSFDLVVSL</sequence>
<dbReference type="OrthoDB" id="376831at2157"/>
<dbReference type="RefSeq" id="WP_089811027.1">
    <property type="nucleotide sequence ID" value="NZ_FOYT01000006.1"/>
</dbReference>
<dbReference type="AlphaFoldDB" id="A0A1I6J476"/>
<accession>A0A1I6J476</accession>
<proteinExistence type="predicted"/>
<protein>
    <submittedName>
        <fullName evidence="2">Uncharacterized protein</fullName>
    </submittedName>
</protein>
<name>A0A1I6J476_9EURY</name>